<comment type="subcellular location">
    <subcellularLocation>
        <location evidence="1">Membrane</location>
        <topology evidence="1">Multi-pass membrane protein</topology>
    </subcellularLocation>
</comment>
<dbReference type="PIRSF" id="PIRSF006060">
    <property type="entry name" value="AA_transporter"/>
    <property type="match status" value="1"/>
</dbReference>
<dbReference type="InterPro" id="IPR050524">
    <property type="entry name" value="APC_YAT"/>
</dbReference>
<sequence>MQNTARKVDAVVQASPQGKEHLERKLKTRHLTMIAIGGTIGTGLFLASGATIHDAGPGGALAAYMIAGIMVYFLMTSLAEMAALIPISGSFSTYSARFVDPALGFAVGWNYWYNNAIILALELSASALIMKYWFPNTPGIVWSASFLAIIFALNILSVKGYGEAEFWFSLIKVVTIIVFIAIGLLMIFGIMSGHTGGFENFTKGEAPFKGGLFAIFSVFMVVGFAFQGTEMVGVAAGESENPERDMPRSIKQIFWRILLFYVLAIFVIGALISYKDPNLLGGDLENIAVSPFTLVFKHAGFAFAAAAMNAVILTSVLSAGNSSLYVGSRVLWTLAEEGKAPKFLKKVSKGGVPVNAIYLTTLVGMLCFLTSLFGDGTVYNWLLNAAGLAGYLSWLAISITHYRFRKAYKAQGRAMKDLPYVAKWFPLGPILATALCLVAMLGTNYGAFIGDKIDWYGIAVSYIGLPLFILGYLSYKITKKSKMVPLQECDFSHE</sequence>
<gene>
    <name evidence="9" type="ORF">KHB02_07870</name>
</gene>
<feature type="transmembrane region" description="Helical" evidence="7">
    <location>
        <begin position="379"/>
        <end position="399"/>
    </location>
</feature>
<organism evidence="9">
    <name type="scientific">Neobacillus citreus</name>
    <dbReference type="NCBI Taxonomy" id="2833578"/>
    <lineage>
        <taxon>Bacteria</taxon>
        <taxon>Bacillati</taxon>
        <taxon>Bacillota</taxon>
        <taxon>Bacilli</taxon>
        <taxon>Bacillales</taxon>
        <taxon>Bacillaceae</taxon>
        <taxon>Neobacillus</taxon>
    </lineage>
</organism>
<keyword evidence="6 7" id="KW-0472">Membrane</keyword>
<evidence type="ECO:0000259" key="8">
    <source>
        <dbReference type="Pfam" id="PF00324"/>
    </source>
</evidence>
<evidence type="ECO:0000256" key="2">
    <source>
        <dbReference type="ARBA" id="ARBA00022448"/>
    </source>
</evidence>
<feature type="transmembrane region" description="Helical" evidence="7">
    <location>
        <begin position="211"/>
        <end position="232"/>
    </location>
</feature>
<protein>
    <submittedName>
        <fullName evidence="9">Amino acid permease</fullName>
    </submittedName>
</protein>
<comment type="caution">
    <text evidence="9">The sequence shown here is derived from an EMBL/GenBank/DDBJ whole genome shotgun (WGS) entry which is preliminary data.</text>
</comment>
<keyword evidence="3 7" id="KW-0812">Transmembrane</keyword>
<dbReference type="EMBL" id="JAGYPE010000001">
    <property type="protein sequence ID" value="MBS4181318.1"/>
    <property type="molecule type" value="Genomic_DNA"/>
</dbReference>
<evidence type="ECO:0000256" key="6">
    <source>
        <dbReference type="ARBA" id="ARBA00023136"/>
    </source>
</evidence>
<dbReference type="PROSITE" id="PS00218">
    <property type="entry name" value="AMINO_ACID_PERMEASE_1"/>
    <property type="match status" value="1"/>
</dbReference>
<evidence type="ECO:0000256" key="1">
    <source>
        <dbReference type="ARBA" id="ARBA00004141"/>
    </source>
</evidence>
<dbReference type="RefSeq" id="WP_213141171.1">
    <property type="nucleotide sequence ID" value="NZ_JAGYPE020000014.1"/>
</dbReference>
<proteinExistence type="predicted"/>
<evidence type="ECO:0000313" key="9">
    <source>
        <dbReference type="EMBL" id="MBS4181318.1"/>
    </source>
</evidence>
<name>A0A942SX09_9BACI</name>
<feature type="transmembrane region" description="Helical" evidence="7">
    <location>
        <begin position="352"/>
        <end position="373"/>
    </location>
</feature>
<feature type="transmembrane region" description="Helical" evidence="7">
    <location>
        <begin position="455"/>
        <end position="475"/>
    </location>
</feature>
<keyword evidence="4" id="KW-0029">Amino-acid transport</keyword>
<feature type="transmembrane region" description="Helical" evidence="7">
    <location>
        <begin position="112"/>
        <end position="134"/>
    </location>
</feature>
<feature type="transmembrane region" description="Helical" evidence="7">
    <location>
        <begin position="253"/>
        <end position="274"/>
    </location>
</feature>
<feature type="transmembrane region" description="Helical" evidence="7">
    <location>
        <begin position="420"/>
        <end position="443"/>
    </location>
</feature>
<feature type="transmembrane region" description="Helical" evidence="7">
    <location>
        <begin position="64"/>
        <end position="91"/>
    </location>
</feature>
<feature type="transmembrane region" description="Helical" evidence="7">
    <location>
        <begin position="170"/>
        <end position="191"/>
    </location>
</feature>
<dbReference type="GO" id="GO:0015171">
    <property type="term" value="F:amino acid transmembrane transporter activity"/>
    <property type="evidence" value="ECO:0007669"/>
    <property type="project" value="TreeGrafter"/>
</dbReference>
<dbReference type="InterPro" id="IPR004840">
    <property type="entry name" value="Amino_acid_permease_CS"/>
</dbReference>
<evidence type="ECO:0000256" key="3">
    <source>
        <dbReference type="ARBA" id="ARBA00022692"/>
    </source>
</evidence>
<feature type="transmembrane region" description="Helical" evidence="7">
    <location>
        <begin position="294"/>
        <end position="319"/>
    </location>
</feature>
<feature type="transmembrane region" description="Helical" evidence="7">
    <location>
        <begin position="31"/>
        <end position="52"/>
    </location>
</feature>
<dbReference type="AlphaFoldDB" id="A0A942SX09"/>
<dbReference type="Gene3D" id="1.20.1740.10">
    <property type="entry name" value="Amino acid/polyamine transporter I"/>
    <property type="match status" value="1"/>
</dbReference>
<accession>A0A942SX09</accession>
<dbReference type="GO" id="GO:0016020">
    <property type="term" value="C:membrane"/>
    <property type="evidence" value="ECO:0007669"/>
    <property type="project" value="UniProtKB-SubCell"/>
</dbReference>
<dbReference type="InterPro" id="IPR004841">
    <property type="entry name" value="AA-permease/SLC12A_dom"/>
</dbReference>
<keyword evidence="2" id="KW-0813">Transport</keyword>
<evidence type="ECO:0000256" key="5">
    <source>
        <dbReference type="ARBA" id="ARBA00022989"/>
    </source>
</evidence>
<reference evidence="9" key="1">
    <citation type="submission" date="2021-05" db="EMBL/GenBank/DDBJ databases">
        <title>Novel Bacillus species.</title>
        <authorList>
            <person name="Liu G."/>
        </authorList>
    </citation>
    <scope>NUCLEOTIDE SEQUENCE</scope>
    <source>
        <strain evidence="9">FJAT-50051</strain>
    </source>
</reference>
<dbReference type="PANTHER" id="PTHR43341">
    <property type="entry name" value="AMINO ACID PERMEASE"/>
    <property type="match status" value="1"/>
</dbReference>
<feature type="transmembrane region" description="Helical" evidence="7">
    <location>
        <begin position="140"/>
        <end position="158"/>
    </location>
</feature>
<dbReference type="FunFam" id="1.20.1740.10:FF:000001">
    <property type="entry name" value="Amino acid permease"/>
    <property type="match status" value="1"/>
</dbReference>
<dbReference type="PANTHER" id="PTHR43341:SF1">
    <property type="entry name" value="GENERAL AMINO-ACID PERMEASE GAP1"/>
    <property type="match status" value="1"/>
</dbReference>
<evidence type="ECO:0000256" key="4">
    <source>
        <dbReference type="ARBA" id="ARBA00022970"/>
    </source>
</evidence>
<evidence type="ECO:0000256" key="7">
    <source>
        <dbReference type="SAM" id="Phobius"/>
    </source>
</evidence>
<keyword evidence="5 7" id="KW-1133">Transmembrane helix</keyword>
<dbReference type="Pfam" id="PF00324">
    <property type="entry name" value="AA_permease"/>
    <property type="match status" value="1"/>
</dbReference>
<feature type="domain" description="Amino acid permease/ SLC12A" evidence="8">
    <location>
        <begin position="30"/>
        <end position="482"/>
    </location>
</feature>